<evidence type="ECO:0000313" key="1">
    <source>
        <dbReference type="EMBL" id="PTE06650.1"/>
    </source>
</evidence>
<dbReference type="SUPFAM" id="SSF55961">
    <property type="entry name" value="Bet v1-like"/>
    <property type="match status" value="1"/>
</dbReference>
<dbReference type="InterPro" id="IPR019587">
    <property type="entry name" value="Polyketide_cyclase/dehydratase"/>
</dbReference>
<accession>A0A2T4IM04</accession>
<dbReference type="Gene3D" id="3.30.530.20">
    <property type="match status" value="1"/>
</dbReference>
<dbReference type="Pfam" id="PF10604">
    <property type="entry name" value="Polyketide_cyc2"/>
    <property type="match status" value="1"/>
</dbReference>
<gene>
    <name evidence="1" type="ORF">C9427_30450</name>
</gene>
<dbReference type="OrthoDB" id="9810827at2"/>
<keyword evidence="2" id="KW-1185">Reference proteome</keyword>
<name>A0A2T4IM04_9HYPH</name>
<organism evidence="1 2">
    <name type="scientific">Mesorhizobium helmanticense</name>
    <dbReference type="NCBI Taxonomy" id="1776423"/>
    <lineage>
        <taxon>Bacteria</taxon>
        <taxon>Pseudomonadati</taxon>
        <taxon>Pseudomonadota</taxon>
        <taxon>Alphaproteobacteria</taxon>
        <taxon>Hyphomicrobiales</taxon>
        <taxon>Phyllobacteriaceae</taxon>
        <taxon>Mesorhizobium</taxon>
    </lineage>
</organism>
<evidence type="ECO:0000313" key="2">
    <source>
        <dbReference type="Proteomes" id="UP000240259"/>
    </source>
</evidence>
<dbReference type="EMBL" id="PZJX01000060">
    <property type="protein sequence ID" value="PTE06650.1"/>
    <property type="molecule type" value="Genomic_DNA"/>
</dbReference>
<protein>
    <recommendedName>
        <fullName evidence="3">Polyketide cyclase</fullName>
    </recommendedName>
</protein>
<dbReference type="Proteomes" id="UP000240259">
    <property type="component" value="Unassembled WGS sequence"/>
</dbReference>
<dbReference type="AlphaFoldDB" id="A0A2T4IM04"/>
<dbReference type="RefSeq" id="WP_107652722.1">
    <property type="nucleotide sequence ID" value="NZ_PZJX01000060.1"/>
</dbReference>
<reference evidence="1 2" key="1">
    <citation type="submission" date="2018-03" db="EMBL/GenBank/DDBJ databases">
        <title>Genome sequence of the symbiotic type strain Mesorhizobium helmanticense CSLC115NT isolated from Lotus corniculatus nodules.</title>
        <authorList>
            <person name="Sannazzaro A.I."/>
            <person name="Torres Tejerizo G.A."/>
            <person name="Dip D."/>
            <person name="Caballero M."/>
            <person name="Pistorio M."/>
            <person name="Estrella M.J."/>
        </authorList>
    </citation>
    <scope>NUCLEOTIDE SEQUENCE [LARGE SCALE GENOMIC DNA]</scope>
    <source>
        <strain evidence="1 2">CSLC115N</strain>
    </source>
</reference>
<evidence type="ECO:0008006" key="3">
    <source>
        <dbReference type="Google" id="ProtNLM"/>
    </source>
</evidence>
<comment type="caution">
    <text evidence="1">The sequence shown here is derived from an EMBL/GenBank/DDBJ whole genome shotgun (WGS) entry which is preliminary data.</text>
</comment>
<proteinExistence type="predicted"/>
<sequence length="144" mass="16149">MKKYSTSHSELTSAKPEDIWALWSDLPGWRNWDEGIIACEPKGSFDVGQTFMLTPEGAPAPIEATLVDVIPNKRFVDETKLPFGTIRASHTITQEGQKIRVTHNIEAEIAPEQTEFFEQAIWAGMEPGVKQSVRNLVKLAERRG</sequence>
<dbReference type="InterPro" id="IPR023393">
    <property type="entry name" value="START-like_dom_sf"/>
</dbReference>